<reference evidence="2" key="1">
    <citation type="submission" date="2021-10" db="EMBL/GenBank/DDBJ databases">
        <title>Tamlana sargassums sp. nov., and Tamlana laminarinivorans sp. nov., two new bacteria isolated from the brown alga.</title>
        <authorList>
            <person name="Li J."/>
        </authorList>
    </citation>
    <scope>NUCLEOTIDE SEQUENCE</scope>
    <source>
        <strain evidence="2">62-3</strain>
    </source>
</reference>
<feature type="transmembrane region" description="Helical" evidence="1">
    <location>
        <begin position="70"/>
        <end position="90"/>
    </location>
</feature>
<feature type="transmembrane region" description="Helical" evidence="1">
    <location>
        <begin position="21"/>
        <end position="41"/>
    </location>
</feature>
<proteinExistence type="predicted"/>
<keyword evidence="3" id="KW-1185">Reference proteome</keyword>
<protein>
    <submittedName>
        <fullName evidence="2">Uncharacterized protein</fullName>
    </submittedName>
</protein>
<keyword evidence="1" id="KW-0812">Transmembrane</keyword>
<organism evidence="2 3">
    <name type="scientific">Neotamlana sargassicola</name>
    <dbReference type="NCBI Taxonomy" id="2883125"/>
    <lineage>
        <taxon>Bacteria</taxon>
        <taxon>Pseudomonadati</taxon>
        <taxon>Bacteroidota</taxon>
        <taxon>Flavobacteriia</taxon>
        <taxon>Flavobacteriales</taxon>
        <taxon>Flavobacteriaceae</taxon>
        <taxon>Neotamlana</taxon>
    </lineage>
</organism>
<sequence length="180" mass="21542">MQNKQQRLKENRSQFQEAYSKNAIIKGSIIATIIAITPYLFSIHLSVPKTQVWDTLFFTYDSKSWQNANLVMWIFSGKSIPLLLILIWFFTNRHWWYHTLLVPIAMYIYQIFDLFFQDQELDKFQLIYMVPIMAIVIPSIYLIRAKILNSISQANKSMEELEEELKLRPKNFWGKVKDYF</sequence>
<dbReference type="AlphaFoldDB" id="A0A9X1L768"/>
<dbReference type="Proteomes" id="UP001139286">
    <property type="component" value="Unassembled WGS sequence"/>
</dbReference>
<evidence type="ECO:0000313" key="3">
    <source>
        <dbReference type="Proteomes" id="UP001139286"/>
    </source>
</evidence>
<feature type="transmembrane region" description="Helical" evidence="1">
    <location>
        <begin position="95"/>
        <end position="112"/>
    </location>
</feature>
<evidence type="ECO:0000313" key="2">
    <source>
        <dbReference type="EMBL" id="MCB4808536.1"/>
    </source>
</evidence>
<keyword evidence="1" id="KW-1133">Transmembrane helix</keyword>
<dbReference type="RefSeq" id="WP_226695937.1">
    <property type="nucleotide sequence ID" value="NZ_JAJAPX010000003.1"/>
</dbReference>
<accession>A0A9X1L768</accession>
<evidence type="ECO:0000256" key="1">
    <source>
        <dbReference type="SAM" id="Phobius"/>
    </source>
</evidence>
<feature type="transmembrane region" description="Helical" evidence="1">
    <location>
        <begin position="124"/>
        <end position="143"/>
    </location>
</feature>
<comment type="caution">
    <text evidence="2">The sequence shown here is derived from an EMBL/GenBank/DDBJ whole genome shotgun (WGS) entry which is preliminary data.</text>
</comment>
<name>A0A9X1L768_9FLAO</name>
<gene>
    <name evidence="2" type="ORF">LG651_09745</name>
</gene>
<keyword evidence="1" id="KW-0472">Membrane</keyword>
<dbReference type="EMBL" id="JAJAPX010000003">
    <property type="protein sequence ID" value="MCB4808536.1"/>
    <property type="molecule type" value="Genomic_DNA"/>
</dbReference>